<dbReference type="EMBL" id="LRFC01000012">
    <property type="protein sequence ID" value="KZE67203.1"/>
    <property type="molecule type" value="Genomic_DNA"/>
</dbReference>
<feature type="compositionally biased region" description="Polar residues" evidence="1">
    <location>
        <begin position="1"/>
        <end position="12"/>
    </location>
</feature>
<keyword evidence="3" id="KW-1185">Reference proteome</keyword>
<protein>
    <submittedName>
        <fullName evidence="2">Uncharacterized protein</fullName>
    </submittedName>
</protein>
<name>A0A165NQH9_9BACL</name>
<dbReference type="Proteomes" id="UP000076567">
    <property type="component" value="Unassembled WGS sequence"/>
</dbReference>
<dbReference type="AlphaFoldDB" id="A0A165NQH9"/>
<comment type="caution">
    <text evidence="2">The sequence shown here is derived from an EMBL/GenBank/DDBJ whole genome shotgun (WGS) entry which is preliminary data.</text>
</comment>
<evidence type="ECO:0000313" key="3">
    <source>
        <dbReference type="Proteomes" id="UP000076567"/>
    </source>
</evidence>
<feature type="region of interest" description="Disordered" evidence="1">
    <location>
        <begin position="1"/>
        <end position="21"/>
    </location>
</feature>
<sequence>MGQAGSPKSRSGSFCPDKQNMNGQRRRTLFITGHLAFDLEGLATATGQVRHLYVKRTNVAHRLPRGKRASVTEINYFQEQQSNHLKFNNKNPLCKIGNYDKFGIGSQENVFLGGNDSWKALFKVR</sequence>
<gene>
    <name evidence="2" type="ORF">AWM68_04920</name>
</gene>
<proteinExistence type="predicted"/>
<evidence type="ECO:0000256" key="1">
    <source>
        <dbReference type="SAM" id="MobiDB-lite"/>
    </source>
</evidence>
<evidence type="ECO:0000313" key="2">
    <source>
        <dbReference type="EMBL" id="KZE67203.1"/>
    </source>
</evidence>
<accession>A0A165NQH9</accession>
<reference evidence="3" key="1">
    <citation type="submission" date="2016-01" db="EMBL/GenBank/DDBJ databases">
        <title>Draft genome of Chromobacterium sp. F49.</title>
        <authorList>
            <person name="Hong K.W."/>
        </authorList>
    </citation>
    <scope>NUCLEOTIDE SEQUENCE [LARGE SCALE GENOMIC DNA]</scope>
    <source>
        <strain evidence="3">P7IIIA</strain>
    </source>
</reference>
<organism evidence="2 3">
    <name type="scientific">Fictibacillus phosphorivorans</name>
    <dbReference type="NCBI Taxonomy" id="1221500"/>
    <lineage>
        <taxon>Bacteria</taxon>
        <taxon>Bacillati</taxon>
        <taxon>Bacillota</taxon>
        <taxon>Bacilli</taxon>
        <taxon>Bacillales</taxon>
        <taxon>Fictibacillaceae</taxon>
        <taxon>Fictibacillus</taxon>
    </lineage>
</organism>